<comment type="subcellular location">
    <subcellularLocation>
        <location evidence="2">Membrane</location>
        <topology evidence="2">Single-pass type II membrane protein</topology>
    </subcellularLocation>
</comment>
<dbReference type="EMBL" id="AAKN02013328">
    <property type="status" value="NOT_ANNOTATED_CDS"/>
    <property type="molecule type" value="Genomic_DNA"/>
</dbReference>
<dbReference type="PANTHER" id="PTHR23248">
    <property type="entry name" value="PHOSPHOLIPID SCRAMBLASE-RELATED"/>
    <property type="match status" value="1"/>
</dbReference>
<sequence length="167" mass="19454">MEDTHPAIRNCFGKYRPFTMRITDNMGREVATLERPLRCDCFCFPCYLQKLEIQAPPGVPIGYVIQKFHTIQQKFIIQNEKKEDVLTIIGFCIRCTCCTDINFEVKSLDEKYIVGKITKNWSGVIPEFLTDVDNFMIQFYVDLDVKMKAVILGACFLIDFMYFEKVS</sequence>
<evidence type="ECO:0000256" key="6">
    <source>
        <dbReference type="ARBA" id="ARBA00022837"/>
    </source>
</evidence>
<comment type="similarity">
    <text evidence="3 11">Belongs to the phospholipid scramblase family.</text>
</comment>
<dbReference type="Ensembl" id="ENSCPOT00000044349.1">
    <property type="protein sequence ID" value="ENSCPOP00000022359.1"/>
    <property type="gene ID" value="ENSCPOG00000030970.1"/>
</dbReference>
<dbReference type="SUPFAM" id="SSF54518">
    <property type="entry name" value="Tubby C-terminal domain-like"/>
    <property type="match status" value="1"/>
</dbReference>
<dbReference type="VEuPathDB" id="HostDB:ENSCPOG00000030970"/>
<reference evidence="12" key="2">
    <citation type="submission" date="2025-08" db="UniProtKB">
        <authorList>
            <consortium name="Ensembl"/>
        </authorList>
    </citation>
    <scope>IDENTIFICATION</scope>
    <source>
        <strain evidence="12">2N</strain>
    </source>
</reference>
<evidence type="ECO:0000313" key="13">
    <source>
        <dbReference type="Proteomes" id="UP000005447"/>
    </source>
</evidence>
<evidence type="ECO:0000256" key="4">
    <source>
        <dbReference type="ARBA" id="ARBA00022553"/>
    </source>
</evidence>
<evidence type="ECO:0000313" key="12">
    <source>
        <dbReference type="Ensembl" id="ENSCPOP00000022359.1"/>
    </source>
</evidence>
<dbReference type="Proteomes" id="UP000005447">
    <property type="component" value="Unassembled WGS sequence"/>
</dbReference>
<reference evidence="13" key="1">
    <citation type="journal article" date="2011" name="Nature">
        <title>A high-resolution map of human evolutionary constraint using 29 mammals.</title>
        <authorList>
            <person name="Lindblad-Toh K."/>
            <person name="Garber M."/>
            <person name="Zuk O."/>
            <person name="Lin M.F."/>
            <person name="Parker B.J."/>
            <person name="Washietl S."/>
            <person name="Kheradpour P."/>
            <person name="Ernst J."/>
            <person name="Jordan G."/>
            <person name="Mauceli E."/>
            <person name="Ward L.D."/>
            <person name="Lowe C.B."/>
            <person name="Holloway A.K."/>
            <person name="Clamp M."/>
            <person name="Gnerre S."/>
            <person name="Alfoldi J."/>
            <person name="Beal K."/>
            <person name="Chang J."/>
            <person name="Clawson H."/>
            <person name="Cuff J."/>
            <person name="Di Palma F."/>
            <person name="Fitzgerald S."/>
            <person name="Flicek P."/>
            <person name="Guttman M."/>
            <person name="Hubisz M.J."/>
            <person name="Jaffe D.B."/>
            <person name="Jungreis I."/>
            <person name="Kent W.J."/>
            <person name="Kostka D."/>
            <person name="Lara M."/>
            <person name="Martins A.L."/>
            <person name="Massingham T."/>
            <person name="Moltke I."/>
            <person name="Raney B.J."/>
            <person name="Rasmussen M.D."/>
            <person name="Robinson J."/>
            <person name="Stark A."/>
            <person name="Vilella A.J."/>
            <person name="Wen J."/>
            <person name="Xie X."/>
            <person name="Zody M.C."/>
            <person name="Baldwin J."/>
            <person name="Bloom T."/>
            <person name="Chin C.W."/>
            <person name="Heiman D."/>
            <person name="Nicol R."/>
            <person name="Nusbaum C."/>
            <person name="Young S."/>
            <person name="Wilkinson J."/>
            <person name="Worley K.C."/>
            <person name="Kovar C.L."/>
            <person name="Muzny D.M."/>
            <person name="Gibbs R.A."/>
            <person name="Cree A."/>
            <person name="Dihn H.H."/>
            <person name="Fowler G."/>
            <person name="Jhangiani S."/>
            <person name="Joshi V."/>
            <person name="Lee S."/>
            <person name="Lewis L.R."/>
            <person name="Nazareth L.V."/>
            <person name="Okwuonu G."/>
            <person name="Santibanez J."/>
            <person name="Warren W.C."/>
            <person name="Mardis E.R."/>
            <person name="Weinstock G.M."/>
            <person name="Wilson R.K."/>
            <person name="Delehaunty K."/>
            <person name="Dooling D."/>
            <person name="Fronik C."/>
            <person name="Fulton L."/>
            <person name="Fulton B."/>
            <person name="Graves T."/>
            <person name="Minx P."/>
            <person name="Sodergren E."/>
            <person name="Birney E."/>
            <person name="Margulies E.H."/>
            <person name="Herrero J."/>
            <person name="Green E.D."/>
            <person name="Haussler D."/>
            <person name="Siepel A."/>
            <person name="Goldman N."/>
            <person name="Pollard K.S."/>
            <person name="Pedersen J.S."/>
            <person name="Lander E.S."/>
            <person name="Kellis M."/>
        </authorList>
    </citation>
    <scope>NUCLEOTIDE SEQUENCE [LARGE SCALE GENOMIC DNA]</scope>
    <source>
        <strain evidence="13">2N</strain>
    </source>
</reference>
<keyword evidence="10 11" id="KW-0449">Lipoprotein</keyword>
<comment type="function">
    <text evidence="11">May mediate accelerated ATP-independent bidirectional transbilayer migration of phospholipids upon binding calcium ions that results in a loss of phospholipid asymmetry in the plasma membrane.</text>
</comment>
<evidence type="ECO:0000256" key="8">
    <source>
        <dbReference type="ARBA" id="ARBA00023136"/>
    </source>
</evidence>
<organism evidence="12 13">
    <name type="scientific">Cavia porcellus</name>
    <name type="common">Guinea pig</name>
    <dbReference type="NCBI Taxonomy" id="10141"/>
    <lineage>
        <taxon>Eukaryota</taxon>
        <taxon>Metazoa</taxon>
        <taxon>Chordata</taxon>
        <taxon>Craniata</taxon>
        <taxon>Vertebrata</taxon>
        <taxon>Euteleostomi</taxon>
        <taxon>Mammalia</taxon>
        <taxon>Eutheria</taxon>
        <taxon>Euarchontoglires</taxon>
        <taxon>Glires</taxon>
        <taxon>Rodentia</taxon>
        <taxon>Hystricomorpha</taxon>
        <taxon>Caviidae</taxon>
        <taxon>Cavia</taxon>
    </lineage>
</organism>
<dbReference type="Bgee" id="ENSCPOG00000030970">
    <property type="expression patterns" value="Expressed in testis and 1 other cell type or tissue"/>
</dbReference>
<dbReference type="AlphaFoldDB" id="A0A286XAB7"/>
<protein>
    <recommendedName>
        <fullName evidence="11">Phospholipid scramblase</fullName>
    </recommendedName>
</protein>
<comment type="cofactor">
    <cofactor evidence="1 11">
        <name>Ca(2+)</name>
        <dbReference type="ChEBI" id="CHEBI:29108"/>
    </cofactor>
</comment>
<evidence type="ECO:0000256" key="10">
    <source>
        <dbReference type="ARBA" id="ARBA00023288"/>
    </source>
</evidence>
<evidence type="ECO:0000256" key="2">
    <source>
        <dbReference type="ARBA" id="ARBA00004606"/>
    </source>
</evidence>
<dbReference type="PANTHER" id="PTHR23248:SF38">
    <property type="entry name" value="PHOSPHOLIPID SCRAMBLASE 1"/>
    <property type="match status" value="1"/>
</dbReference>
<keyword evidence="6 11" id="KW-0106">Calcium</keyword>
<dbReference type="EMBL" id="AAKN02013329">
    <property type="status" value="NOT_ANNOTATED_CDS"/>
    <property type="molecule type" value="Genomic_DNA"/>
</dbReference>
<evidence type="ECO:0000256" key="9">
    <source>
        <dbReference type="ARBA" id="ARBA00023139"/>
    </source>
</evidence>
<dbReference type="GO" id="GO:0017128">
    <property type="term" value="F:phospholipid scramblase activity"/>
    <property type="evidence" value="ECO:0007669"/>
    <property type="project" value="InterPro"/>
</dbReference>
<evidence type="ECO:0000256" key="1">
    <source>
        <dbReference type="ARBA" id="ARBA00001913"/>
    </source>
</evidence>
<dbReference type="InterPro" id="IPR005552">
    <property type="entry name" value="Scramblase"/>
</dbReference>
<accession>A0A286XAB7</accession>
<keyword evidence="5" id="KW-0812">Transmembrane</keyword>
<keyword evidence="4" id="KW-0597">Phosphoprotein</keyword>
<dbReference type="GO" id="GO:0005886">
    <property type="term" value="C:plasma membrane"/>
    <property type="evidence" value="ECO:0007669"/>
    <property type="project" value="TreeGrafter"/>
</dbReference>
<keyword evidence="7" id="KW-1133">Transmembrane helix</keyword>
<keyword evidence="9 11" id="KW-0564">Palmitate</keyword>
<dbReference type="OMA" id="HPAIRNC"/>
<evidence type="ECO:0000256" key="11">
    <source>
        <dbReference type="RuleBase" id="RU363116"/>
    </source>
</evidence>
<evidence type="ECO:0000256" key="5">
    <source>
        <dbReference type="ARBA" id="ARBA00022692"/>
    </source>
</evidence>
<keyword evidence="8" id="KW-0472">Membrane</keyword>
<reference evidence="12" key="3">
    <citation type="submission" date="2025-09" db="UniProtKB">
        <authorList>
            <consortium name="Ensembl"/>
        </authorList>
    </citation>
    <scope>IDENTIFICATION</scope>
    <source>
        <strain evidence="12">2N</strain>
    </source>
</reference>
<dbReference type="InterPro" id="IPR025659">
    <property type="entry name" value="Tubby-like_C"/>
</dbReference>
<evidence type="ECO:0000256" key="7">
    <source>
        <dbReference type="ARBA" id="ARBA00022989"/>
    </source>
</evidence>
<evidence type="ECO:0000256" key="3">
    <source>
        <dbReference type="ARBA" id="ARBA00005350"/>
    </source>
</evidence>
<dbReference type="GeneTree" id="ENSGT00940000154435"/>
<keyword evidence="13" id="KW-1185">Reference proteome</keyword>
<proteinExistence type="inferred from homology"/>
<dbReference type="Pfam" id="PF03803">
    <property type="entry name" value="Scramblase"/>
    <property type="match status" value="1"/>
</dbReference>
<dbReference type="InParanoid" id="A0A286XAB7"/>
<name>A0A286XAB7_CAVPO</name>
<dbReference type="STRING" id="10141.ENSCPOP00000022359"/>